<evidence type="ECO:0000259" key="4">
    <source>
        <dbReference type="PROSITE" id="PS50240"/>
    </source>
</evidence>
<dbReference type="Gene3D" id="2.40.10.10">
    <property type="entry name" value="Trypsin-like serine proteases"/>
    <property type="match status" value="1"/>
</dbReference>
<dbReference type="SMART" id="SM00020">
    <property type="entry name" value="Tryp_SPc"/>
    <property type="match status" value="1"/>
</dbReference>
<feature type="domain" description="Peptidase S1" evidence="4">
    <location>
        <begin position="35"/>
        <end position="246"/>
    </location>
</feature>
<name>A0ABW5HL21_9PSEU</name>
<dbReference type="InterPro" id="IPR009003">
    <property type="entry name" value="Peptidase_S1_PA"/>
</dbReference>
<comment type="similarity">
    <text evidence="1">Belongs to the peptidase S1 family.</text>
</comment>
<keyword evidence="3" id="KW-0732">Signal</keyword>
<gene>
    <name evidence="5" type="ORF">ACFSVL_40945</name>
</gene>
<dbReference type="RefSeq" id="WP_378312618.1">
    <property type="nucleotide sequence ID" value="NZ_JBHUKS010000035.1"/>
</dbReference>
<dbReference type="InterPro" id="IPR043504">
    <property type="entry name" value="Peptidase_S1_PA_chymotrypsin"/>
</dbReference>
<dbReference type="EMBL" id="JBHUKS010000035">
    <property type="protein sequence ID" value="MFD2473827.1"/>
    <property type="molecule type" value="Genomic_DNA"/>
</dbReference>
<evidence type="ECO:0000256" key="3">
    <source>
        <dbReference type="SAM" id="SignalP"/>
    </source>
</evidence>
<dbReference type="InterPro" id="IPR050430">
    <property type="entry name" value="Peptidase_S1"/>
</dbReference>
<feature type="signal peptide" evidence="3">
    <location>
        <begin position="1"/>
        <end position="29"/>
    </location>
</feature>
<sequence length="521" mass="54425">MRPKKGRPGAASAIAAILVTTTIGTVATAAPASAVSGGTAVPLGSHPYLARVTTATKACSGVLVDPSWILTSATCLTPDDLGKPTEPATVLSGDVDLGAGTGKSAKVAKVVRRADRDVVLAKLDTPATGVAVATVSSTAPQAGETLQLAGFGRTATEWVPARPRIAPFSVVSSTGSTVATKSADGVDTCLGDAGGPALRTTGQNVEVVALHSASWQHGCLTVTETRQGSNETRVDDLGGWIRKSIVPTPVSCPNGAPVWAARADGTLWRYVHNDPAGGTVAWTMPSADIGQGWDGRVLAGKGGAIWDIHRNHGAGDPWGNGILKRWVYSPATGWSGNLEVGSGWERYLTPEYRNRVTVDEQGRIFMIDDQARLKVYAWNDATNTWVNGGGDVVDTGWGGFDSITAAGDGVLYARKPNGDLFRFKYDFAAAKWTQRNKPAGVGWQMFSEIFSPGGDIIYGRGSYGKSPWDGSTGPVLRWYRYSDNTDTWGPGAPDGGGLSVGTGWNTEIHVTAAPDSCKLAG</sequence>
<keyword evidence="6" id="KW-1185">Reference proteome</keyword>
<organism evidence="5 6">
    <name type="scientific">Amycolatopsis silviterrae</name>
    <dbReference type="NCBI Taxonomy" id="1656914"/>
    <lineage>
        <taxon>Bacteria</taxon>
        <taxon>Bacillati</taxon>
        <taxon>Actinomycetota</taxon>
        <taxon>Actinomycetes</taxon>
        <taxon>Pseudonocardiales</taxon>
        <taxon>Pseudonocardiaceae</taxon>
        <taxon>Amycolatopsis</taxon>
    </lineage>
</organism>
<reference evidence="6" key="1">
    <citation type="journal article" date="2019" name="Int. J. Syst. Evol. Microbiol.">
        <title>The Global Catalogue of Microorganisms (GCM) 10K type strain sequencing project: providing services to taxonomists for standard genome sequencing and annotation.</title>
        <authorList>
            <consortium name="The Broad Institute Genomics Platform"/>
            <consortium name="The Broad Institute Genome Sequencing Center for Infectious Disease"/>
            <person name="Wu L."/>
            <person name="Ma J."/>
        </authorList>
    </citation>
    <scope>NUCLEOTIDE SEQUENCE [LARGE SCALE GENOMIC DNA]</scope>
    <source>
        <strain evidence="6">CGMCC 4.7641</strain>
    </source>
</reference>
<dbReference type="InterPro" id="IPR001254">
    <property type="entry name" value="Trypsin_dom"/>
</dbReference>
<dbReference type="Proteomes" id="UP001597483">
    <property type="component" value="Unassembled WGS sequence"/>
</dbReference>
<feature type="chain" id="PRO_5046440783" evidence="3">
    <location>
        <begin position="30"/>
        <end position="521"/>
    </location>
</feature>
<evidence type="ECO:0000256" key="1">
    <source>
        <dbReference type="ARBA" id="ARBA00007664"/>
    </source>
</evidence>
<dbReference type="InterPro" id="IPR023294">
    <property type="entry name" value="Tachylectin2"/>
</dbReference>
<comment type="caution">
    <text evidence="5">The sequence shown here is derived from an EMBL/GenBank/DDBJ whole genome shotgun (WGS) entry which is preliminary data.</text>
</comment>
<evidence type="ECO:0000313" key="6">
    <source>
        <dbReference type="Proteomes" id="UP001597483"/>
    </source>
</evidence>
<dbReference type="Pfam" id="PF00089">
    <property type="entry name" value="Trypsin"/>
    <property type="match status" value="1"/>
</dbReference>
<dbReference type="PANTHER" id="PTHR24276:SF98">
    <property type="entry name" value="FI18310P1-RELATED"/>
    <property type="match status" value="1"/>
</dbReference>
<proteinExistence type="inferred from homology"/>
<evidence type="ECO:0000313" key="5">
    <source>
        <dbReference type="EMBL" id="MFD2473827.1"/>
    </source>
</evidence>
<dbReference type="PANTHER" id="PTHR24276">
    <property type="entry name" value="POLYSERASE-RELATED"/>
    <property type="match status" value="1"/>
</dbReference>
<dbReference type="Pfam" id="PF14517">
    <property type="entry name" value="Tachylectin"/>
    <property type="match status" value="1"/>
</dbReference>
<dbReference type="SUPFAM" id="SSF50934">
    <property type="entry name" value="Tachylectin-2"/>
    <property type="match status" value="1"/>
</dbReference>
<dbReference type="PRINTS" id="PR00722">
    <property type="entry name" value="CHYMOTRYPSIN"/>
</dbReference>
<dbReference type="SUPFAM" id="SSF50494">
    <property type="entry name" value="Trypsin-like serine proteases"/>
    <property type="match status" value="1"/>
</dbReference>
<dbReference type="PROSITE" id="PS50240">
    <property type="entry name" value="TRYPSIN_DOM"/>
    <property type="match status" value="1"/>
</dbReference>
<evidence type="ECO:0000256" key="2">
    <source>
        <dbReference type="ARBA" id="ARBA00023157"/>
    </source>
</evidence>
<accession>A0ABW5HL21</accession>
<dbReference type="InterPro" id="IPR036813">
    <property type="entry name" value="Tachylectin2_sf"/>
</dbReference>
<dbReference type="Gene3D" id="2.115.10.10">
    <property type="entry name" value="Tachylectin 2"/>
    <property type="match status" value="1"/>
</dbReference>
<keyword evidence="2" id="KW-1015">Disulfide bond</keyword>
<dbReference type="InterPro" id="IPR001314">
    <property type="entry name" value="Peptidase_S1A"/>
</dbReference>
<protein>
    <submittedName>
        <fullName evidence="5">Tachylectin-related carbohydrate-binding protein</fullName>
    </submittedName>
</protein>